<dbReference type="SUPFAM" id="SSF54593">
    <property type="entry name" value="Glyoxalase/Bleomycin resistance protein/Dihydroxybiphenyl dioxygenase"/>
    <property type="match status" value="1"/>
</dbReference>
<comment type="caution">
    <text evidence="2">The sequence shown here is derived from an EMBL/GenBank/DDBJ whole genome shotgun (WGS) entry which is preliminary data.</text>
</comment>
<name>A0AA41QES7_9MICO</name>
<dbReference type="AlphaFoldDB" id="A0AA41QES7"/>
<sequence>MTVDEARGWTAQEFQGQQGVGDWRVLARGASALFRTGSLAAGAALLERVGEVATGADHPDVDLRREGVVVRLRGSDGRFGAADAELARAVSAAAAELGAVADPAGVQEVELTIDALDGGAVMPFWAAVLGHRQMGDEDLLDPQWRWPGIWFQEMDAPRPLRNRIHLDVFVPHDRRQAVMDAAFAAGGRHVNTGFAPHWWTLADPEGNEADVVAWEGFDDPVSEPWLSPEAFRAAGGVEDWRVLQGASAYYRTRDLAQGVTLVAAAARLADEAGLALFADLRPGGATLRVGPPEDDWIDRDRLALAQRIQGVARELGLTADPAAVRDVQLTFDALDVPALQRFWAAALGYAEREEADLFDPLLRGPSIFFQQLDAPREQRNRIHVDMFVPHDQARARLDAALAAGGRIVYDAGAPIWWTVADPEGNEVDITVGVGREEAWAARQAEEES</sequence>
<evidence type="ECO:0000313" key="3">
    <source>
        <dbReference type="Proteomes" id="UP001165405"/>
    </source>
</evidence>
<dbReference type="InterPro" id="IPR041581">
    <property type="entry name" value="Glyoxalase_6"/>
</dbReference>
<dbReference type="Pfam" id="PF18029">
    <property type="entry name" value="Glyoxalase_6"/>
    <property type="match status" value="2"/>
</dbReference>
<dbReference type="PANTHER" id="PTHR35908:SF1">
    <property type="entry name" value="CONSERVED PROTEIN"/>
    <property type="match status" value="1"/>
</dbReference>
<dbReference type="RefSeq" id="WP_236089616.1">
    <property type="nucleotide sequence ID" value="NZ_JAKGSG010000034.1"/>
</dbReference>
<reference evidence="2" key="1">
    <citation type="submission" date="2022-01" db="EMBL/GenBank/DDBJ databases">
        <title>Antribacter sp. nov., isolated from Guizhou of China.</title>
        <authorList>
            <person name="Chengliang C."/>
            <person name="Ya Z."/>
        </authorList>
    </citation>
    <scope>NUCLEOTIDE SEQUENCE</scope>
    <source>
        <strain evidence="2">KLBMP 9083</strain>
    </source>
</reference>
<keyword evidence="3" id="KW-1185">Reference proteome</keyword>
<protein>
    <recommendedName>
        <fullName evidence="1">Glyoxalase-like domain-containing protein</fullName>
    </recommendedName>
</protein>
<dbReference type="PANTHER" id="PTHR35908">
    <property type="entry name" value="HYPOTHETICAL FUSION PROTEIN"/>
    <property type="match status" value="1"/>
</dbReference>
<dbReference type="InterPro" id="IPR029068">
    <property type="entry name" value="Glyas_Bleomycin-R_OHBP_Dase"/>
</dbReference>
<evidence type="ECO:0000313" key="2">
    <source>
        <dbReference type="EMBL" id="MCF4121822.1"/>
    </source>
</evidence>
<evidence type="ECO:0000259" key="1">
    <source>
        <dbReference type="Pfam" id="PF18029"/>
    </source>
</evidence>
<dbReference type="EMBL" id="JAKGSG010000034">
    <property type="protein sequence ID" value="MCF4121822.1"/>
    <property type="molecule type" value="Genomic_DNA"/>
</dbReference>
<proteinExistence type="predicted"/>
<dbReference type="Gene3D" id="3.10.180.10">
    <property type="entry name" value="2,3-Dihydroxybiphenyl 1,2-Dioxygenase, domain 1"/>
    <property type="match status" value="2"/>
</dbReference>
<dbReference type="Proteomes" id="UP001165405">
    <property type="component" value="Unassembled WGS sequence"/>
</dbReference>
<feature type="domain" description="Glyoxalase-like" evidence="1">
    <location>
        <begin position="111"/>
        <end position="212"/>
    </location>
</feature>
<feature type="domain" description="Glyoxalase-like" evidence="1">
    <location>
        <begin position="328"/>
        <end position="429"/>
    </location>
</feature>
<gene>
    <name evidence="2" type="ORF">L1785_12600</name>
</gene>
<accession>A0AA41QES7</accession>
<organism evidence="2 3">
    <name type="scientific">Antribacter soli</name>
    <dbReference type="NCBI Taxonomy" id="2910976"/>
    <lineage>
        <taxon>Bacteria</taxon>
        <taxon>Bacillati</taxon>
        <taxon>Actinomycetota</taxon>
        <taxon>Actinomycetes</taxon>
        <taxon>Micrococcales</taxon>
        <taxon>Promicromonosporaceae</taxon>
        <taxon>Antribacter</taxon>
    </lineage>
</organism>